<sequence>MRKAFLSLFLLFFLVGCSSGLEGEWVVTNQDSAGCFNKISFQGDQKIALEFEDGQSESGTYKHVKDDQYRLEIGSVSIPVEVTIKEDVLSVKEEGDSYVCTYKQKREQ</sequence>
<name>A0A7D3YAE8_9BACL</name>
<evidence type="ECO:0000256" key="1">
    <source>
        <dbReference type="SAM" id="SignalP"/>
    </source>
</evidence>
<accession>A0A7D3YAE8</accession>
<proteinExistence type="predicted"/>
<dbReference type="Proteomes" id="UP000503088">
    <property type="component" value="Chromosome"/>
</dbReference>
<dbReference type="AlphaFoldDB" id="A0A7D3YAE8"/>
<gene>
    <name evidence="2" type="ORF">GXN76_10650</name>
</gene>
<dbReference type="PROSITE" id="PS51257">
    <property type="entry name" value="PROKAR_LIPOPROTEIN"/>
    <property type="match status" value="1"/>
</dbReference>
<dbReference type="KEGG" id="kpul:GXN76_10650"/>
<protein>
    <recommendedName>
        <fullName evidence="4">Lipoprotein</fullName>
    </recommendedName>
</protein>
<evidence type="ECO:0000313" key="2">
    <source>
        <dbReference type="EMBL" id="QKG84881.1"/>
    </source>
</evidence>
<keyword evidence="3" id="KW-1185">Reference proteome</keyword>
<feature type="chain" id="PRO_5038974802" description="Lipoprotein" evidence="1">
    <location>
        <begin position="24"/>
        <end position="108"/>
    </location>
</feature>
<dbReference type="EMBL" id="CP048104">
    <property type="protein sequence ID" value="QKG84881.1"/>
    <property type="molecule type" value="Genomic_DNA"/>
</dbReference>
<reference evidence="2 3" key="1">
    <citation type="submission" date="2020-01" db="EMBL/GenBank/DDBJ databases">
        <authorList>
            <person name="Gulvik C.A."/>
            <person name="Batra D.G."/>
        </authorList>
    </citation>
    <scope>NUCLEOTIDE SEQUENCE [LARGE SCALE GENOMIC DNA]</scope>
    <source>
        <strain evidence="2 3">W9323</strain>
    </source>
</reference>
<evidence type="ECO:0008006" key="4">
    <source>
        <dbReference type="Google" id="ProtNLM"/>
    </source>
</evidence>
<keyword evidence="1" id="KW-0732">Signal</keyword>
<dbReference type="RefSeq" id="WP_173223004.1">
    <property type="nucleotide sequence ID" value="NZ_CP048104.1"/>
</dbReference>
<feature type="signal peptide" evidence="1">
    <location>
        <begin position="1"/>
        <end position="23"/>
    </location>
</feature>
<evidence type="ECO:0000313" key="3">
    <source>
        <dbReference type="Proteomes" id="UP000503088"/>
    </source>
</evidence>
<organism evidence="2 3">
    <name type="scientific">Kroppenstedtia pulmonis</name>
    <dbReference type="NCBI Taxonomy" id="1380685"/>
    <lineage>
        <taxon>Bacteria</taxon>
        <taxon>Bacillati</taxon>
        <taxon>Bacillota</taxon>
        <taxon>Bacilli</taxon>
        <taxon>Bacillales</taxon>
        <taxon>Thermoactinomycetaceae</taxon>
        <taxon>Kroppenstedtia</taxon>
    </lineage>
</organism>